<evidence type="ECO:0000256" key="1">
    <source>
        <dbReference type="SAM" id="MobiDB-lite"/>
    </source>
</evidence>
<protein>
    <submittedName>
        <fullName evidence="2">Uncharacterized protein</fullName>
    </submittedName>
</protein>
<name>A0A6N2N9A4_SALVM</name>
<reference evidence="2" key="1">
    <citation type="submission" date="2019-03" db="EMBL/GenBank/DDBJ databases">
        <authorList>
            <person name="Mank J."/>
            <person name="Almeida P."/>
        </authorList>
    </citation>
    <scope>NUCLEOTIDE SEQUENCE</scope>
    <source>
        <strain evidence="2">78183</strain>
    </source>
</reference>
<dbReference type="EMBL" id="CAADRP010002152">
    <property type="protein sequence ID" value="VFU62445.1"/>
    <property type="molecule type" value="Genomic_DNA"/>
</dbReference>
<dbReference type="PANTHER" id="PTHR34802">
    <property type="entry name" value="CHORISMATE SYNTHASE"/>
    <property type="match status" value="1"/>
</dbReference>
<proteinExistence type="predicted"/>
<accession>A0A6N2N9A4</accession>
<dbReference type="AlphaFoldDB" id="A0A6N2N9A4"/>
<gene>
    <name evidence="2" type="ORF">SVIM_LOCUS472330</name>
</gene>
<dbReference type="PANTHER" id="PTHR34802:SF1">
    <property type="entry name" value="CHORISMATE SYNTHASE"/>
    <property type="match status" value="1"/>
</dbReference>
<feature type="region of interest" description="Disordered" evidence="1">
    <location>
        <begin position="81"/>
        <end position="112"/>
    </location>
</feature>
<sequence>MSAEIEDVAKSTSDDDTIHEFHKETRYAYKKGFLLSLAETDECKRLPSGFDSSILCELNAASTTRSSYLLYDSGRRDGIQSLDSLMNPANGLPQQNPANDHSQKNPAYGHPQKYPAYGHPQQNPANGLLGKRLLRAPVCVAGSSAQNVRSCNLLSKSSAPYRPPHLYKMNLHSEGENKDEIDGKTFCFAECPRLESAEIHPNGRGRNIKMLFKRTRTIFQMSTEENLDPDVATLPDDSRTEKRLFNNQTEECVLSSTPSDARPYSSTPRTIISKLLPNELMSKCDESEELLAVLKLK</sequence>
<organism evidence="2">
    <name type="scientific">Salix viminalis</name>
    <name type="common">Common osier</name>
    <name type="synonym">Basket willow</name>
    <dbReference type="NCBI Taxonomy" id="40686"/>
    <lineage>
        <taxon>Eukaryota</taxon>
        <taxon>Viridiplantae</taxon>
        <taxon>Streptophyta</taxon>
        <taxon>Embryophyta</taxon>
        <taxon>Tracheophyta</taxon>
        <taxon>Spermatophyta</taxon>
        <taxon>Magnoliopsida</taxon>
        <taxon>eudicotyledons</taxon>
        <taxon>Gunneridae</taxon>
        <taxon>Pentapetalae</taxon>
        <taxon>rosids</taxon>
        <taxon>fabids</taxon>
        <taxon>Malpighiales</taxon>
        <taxon>Salicaceae</taxon>
        <taxon>Saliceae</taxon>
        <taxon>Salix</taxon>
    </lineage>
</organism>
<evidence type="ECO:0000313" key="2">
    <source>
        <dbReference type="EMBL" id="VFU62445.1"/>
    </source>
</evidence>